<name>A0A8T2V2J9_CERRI</name>
<dbReference type="EMBL" id="CM035409">
    <property type="protein sequence ID" value="KAH7440163.1"/>
    <property type="molecule type" value="Genomic_DNA"/>
</dbReference>
<evidence type="ECO:0000313" key="2">
    <source>
        <dbReference type="EMBL" id="KAH7440163.1"/>
    </source>
</evidence>
<gene>
    <name evidence="2" type="ORF">KP509_04G094300</name>
</gene>
<comment type="caution">
    <text evidence="2">The sequence shown here is derived from an EMBL/GenBank/DDBJ whole genome shotgun (WGS) entry which is preliminary data.</text>
</comment>
<dbReference type="OrthoDB" id="60033at2759"/>
<accession>A0A8T2V2J9</accession>
<dbReference type="AlphaFoldDB" id="A0A8T2V2J9"/>
<reference evidence="2" key="1">
    <citation type="submission" date="2021-08" db="EMBL/GenBank/DDBJ databases">
        <title>WGS assembly of Ceratopteris richardii.</title>
        <authorList>
            <person name="Marchant D.B."/>
            <person name="Chen G."/>
            <person name="Jenkins J."/>
            <person name="Shu S."/>
            <person name="Leebens-Mack J."/>
            <person name="Grimwood J."/>
            <person name="Schmutz J."/>
            <person name="Soltis P."/>
            <person name="Soltis D."/>
            <person name="Chen Z.-H."/>
        </authorList>
    </citation>
    <scope>NUCLEOTIDE SEQUENCE</scope>
    <source>
        <strain evidence="2">Whitten #5841</strain>
        <tissue evidence="2">Leaf</tissue>
    </source>
</reference>
<organism evidence="2 3">
    <name type="scientific">Ceratopteris richardii</name>
    <name type="common">Triangle waterfern</name>
    <dbReference type="NCBI Taxonomy" id="49495"/>
    <lineage>
        <taxon>Eukaryota</taxon>
        <taxon>Viridiplantae</taxon>
        <taxon>Streptophyta</taxon>
        <taxon>Embryophyta</taxon>
        <taxon>Tracheophyta</taxon>
        <taxon>Polypodiopsida</taxon>
        <taxon>Polypodiidae</taxon>
        <taxon>Polypodiales</taxon>
        <taxon>Pteridineae</taxon>
        <taxon>Pteridaceae</taxon>
        <taxon>Parkerioideae</taxon>
        <taxon>Ceratopteris</taxon>
    </lineage>
</organism>
<sequence>MEKLIYCRANLRMVENIPNMETLKQVDVDTFWPLLSTMPRPGDEMHEDDEDFLFAELYRELSSIDVRQTRSRTSTSRGIRVVRGRGKGLIIRRGSSSTSMPGEEAGTSRAPLHTATYMRRTILPARHHSSQFDDEGNVISPIESPVSSTYEMTSEDSLAEPDDFDDDIE</sequence>
<feature type="compositionally biased region" description="Acidic residues" evidence="1">
    <location>
        <begin position="153"/>
        <end position="169"/>
    </location>
</feature>
<protein>
    <submittedName>
        <fullName evidence="2">Uncharacterized protein</fullName>
    </submittedName>
</protein>
<feature type="region of interest" description="Disordered" evidence="1">
    <location>
        <begin position="129"/>
        <end position="169"/>
    </location>
</feature>
<evidence type="ECO:0000313" key="3">
    <source>
        <dbReference type="Proteomes" id="UP000825935"/>
    </source>
</evidence>
<evidence type="ECO:0000256" key="1">
    <source>
        <dbReference type="SAM" id="MobiDB-lite"/>
    </source>
</evidence>
<dbReference type="Proteomes" id="UP000825935">
    <property type="component" value="Chromosome 4"/>
</dbReference>
<keyword evidence="3" id="KW-1185">Reference proteome</keyword>
<proteinExistence type="predicted"/>